<dbReference type="PANTHER" id="PTHR10937">
    <property type="entry name" value="GLUCOSAMINE--FRUCTOSE-6-PHOSPHATE AMINOTRANSFERASE, ISOMERIZING"/>
    <property type="match status" value="1"/>
</dbReference>
<dbReference type="FunFam" id="3.60.20.10:FF:000006">
    <property type="entry name" value="Glutamine--fructose-6-phosphate aminotransferase [isomerizing]"/>
    <property type="match status" value="1"/>
</dbReference>
<dbReference type="SUPFAM" id="SSF53697">
    <property type="entry name" value="SIS domain"/>
    <property type="match status" value="1"/>
</dbReference>
<proteinExistence type="inferred from homology"/>
<dbReference type="InterPro" id="IPR017932">
    <property type="entry name" value="GATase_2_dom"/>
</dbReference>
<comment type="function">
    <text evidence="9 10">Catalyzes the first step in hexosamine metabolism, converting fructose-6P into glucosamine-6P using glutamine as a nitrogen source.</text>
</comment>
<keyword evidence="6 10" id="KW-0808">Transferase</keyword>
<evidence type="ECO:0000256" key="7">
    <source>
        <dbReference type="ARBA" id="ARBA00022737"/>
    </source>
</evidence>
<feature type="domain" description="SIS" evidence="12">
    <location>
        <begin position="455"/>
        <end position="595"/>
    </location>
</feature>
<dbReference type="GO" id="GO:0005975">
    <property type="term" value="P:carbohydrate metabolic process"/>
    <property type="evidence" value="ECO:0007669"/>
    <property type="project" value="UniProtKB-UniRule"/>
</dbReference>
<dbReference type="PANTHER" id="PTHR10937:SF0">
    <property type="entry name" value="GLUTAMINE--FRUCTOSE-6-PHOSPHATE TRANSAMINASE (ISOMERIZING)"/>
    <property type="match status" value="1"/>
</dbReference>
<keyword evidence="7" id="KW-0677">Repeat</keyword>
<dbReference type="InterPro" id="IPR047084">
    <property type="entry name" value="GFAT_N"/>
</dbReference>
<dbReference type="AlphaFoldDB" id="A0A7C4FED8"/>
<evidence type="ECO:0000256" key="5">
    <source>
        <dbReference type="ARBA" id="ARBA00022576"/>
    </source>
</evidence>
<sequence length="605" mass="65469">MCGIVGIASTWEQVSSILLECLRRLEYRGYDSAGMATVSGGRIFVRKGAGKIEDVDRRLNFSTIPGSVGIAHTRWATHGPPTDENAHPHIDCGGRVAVVHNGIIENYAEIKLWLASQGHVFRSDTDTEVIAHLVEEGLRAGLEPYVAFKQAVSRLRGSYALAVLISDTPDRIYFARKLSPLLVGLGEGANFVASDIPAIIDYTRRVIVLTDGELGYVMPSGVFVERVGIGPVDVHSRVMFVDWEPEQARKGGFPHYMLKEIYEQPRAIADTISGFGDDYVRGSETLAGGSVVYVAAAGTSYHAALYFAFLATRLARVKVVPFISSEYESYAHAATPGDALLAISQSGETIDTLMAVRSFKERGCRVVSLTNVVGSVISRESDVAVYMKAGPEIGVAATKTFTVQLTALTWMAYKLAEARGEVDRGEVVSALERIRALPGLVGEVLEKYEGWARELAGEFSTKQSAYYLGRGLALPIALEGALKLKEIAYVHAEGYPAGESKHGPIALVEPGFPVVFVSVEESLERKLRGNVEEMKARGAYTVGVVPLGSQLLSILDKAAELPSRNPLLTPVLGVVPLQLLAYYTAVERGLDPDKPRNLAKTVTVE</sequence>
<dbReference type="Gene3D" id="3.60.20.10">
    <property type="entry name" value="Glutamine Phosphoribosylpyrophosphate, subunit 1, domain 1"/>
    <property type="match status" value="1"/>
</dbReference>
<evidence type="ECO:0000256" key="9">
    <source>
        <dbReference type="ARBA" id="ARBA00055466"/>
    </source>
</evidence>
<dbReference type="GO" id="GO:0006487">
    <property type="term" value="P:protein N-linked glycosylation"/>
    <property type="evidence" value="ECO:0007669"/>
    <property type="project" value="TreeGrafter"/>
</dbReference>
<gene>
    <name evidence="10 13" type="primary">glmS</name>
    <name evidence="13" type="ORF">ENV17_01720</name>
</gene>
<dbReference type="EC" id="2.6.1.16" evidence="2 10"/>
<feature type="active site" description="Nucleophile; for GATase activity" evidence="10">
    <location>
        <position position="2"/>
    </location>
</feature>
<dbReference type="NCBIfam" id="TIGR01135">
    <property type="entry name" value="glmS"/>
    <property type="match status" value="1"/>
</dbReference>
<evidence type="ECO:0000259" key="11">
    <source>
        <dbReference type="PROSITE" id="PS51278"/>
    </source>
</evidence>
<dbReference type="Pfam" id="PF13522">
    <property type="entry name" value="GATase_6"/>
    <property type="match status" value="1"/>
</dbReference>
<dbReference type="CDD" id="cd05008">
    <property type="entry name" value="SIS_GlmS_GlmD_1"/>
    <property type="match status" value="1"/>
</dbReference>
<comment type="subcellular location">
    <subcellularLocation>
        <location evidence="10">Cytoplasm</location>
    </subcellularLocation>
</comment>
<organism evidence="13">
    <name type="scientific">Thermofilum pendens</name>
    <dbReference type="NCBI Taxonomy" id="2269"/>
    <lineage>
        <taxon>Archaea</taxon>
        <taxon>Thermoproteota</taxon>
        <taxon>Thermoprotei</taxon>
        <taxon>Thermofilales</taxon>
        <taxon>Thermofilaceae</taxon>
        <taxon>Thermofilum</taxon>
    </lineage>
</organism>
<dbReference type="InterPro" id="IPR001347">
    <property type="entry name" value="SIS_dom"/>
</dbReference>
<reference evidence="13" key="1">
    <citation type="journal article" date="2020" name="mSystems">
        <title>Genome- and Community-Level Interaction Insights into Carbon Utilization and Element Cycling Functions of Hydrothermarchaeota in Hydrothermal Sediment.</title>
        <authorList>
            <person name="Zhou Z."/>
            <person name="Liu Y."/>
            <person name="Xu W."/>
            <person name="Pan J."/>
            <person name="Luo Z.H."/>
            <person name="Li M."/>
        </authorList>
    </citation>
    <scope>NUCLEOTIDE SEQUENCE [LARGE SCALE GENOMIC DNA]</scope>
    <source>
        <strain evidence="13">SpSt-735</strain>
    </source>
</reference>
<keyword evidence="4 10" id="KW-0963">Cytoplasm</keyword>
<dbReference type="GO" id="GO:0004360">
    <property type="term" value="F:glutamine-fructose-6-phosphate transaminase (isomerizing) activity"/>
    <property type="evidence" value="ECO:0007669"/>
    <property type="project" value="UniProtKB-UniRule"/>
</dbReference>
<comment type="catalytic activity">
    <reaction evidence="1 10">
        <text>D-fructose 6-phosphate + L-glutamine = D-glucosamine 6-phosphate + L-glutamate</text>
        <dbReference type="Rhea" id="RHEA:13237"/>
        <dbReference type="ChEBI" id="CHEBI:29985"/>
        <dbReference type="ChEBI" id="CHEBI:58359"/>
        <dbReference type="ChEBI" id="CHEBI:58725"/>
        <dbReference type="ChEBI" id="CHEBI:61527"/>
        <dbReference type="EC" id="2.6.1.16"/>
    </reaction>
</comment>
<dbReference type="GO" id="GO:0006002">
    <property type="term" value="P:fructose 6-phosphate metabolic process"/>
    <property type="evidence" value="ECO:0007669"/>
    <property type="project" value="TreeGrafter"/>
</dbReference>
<comment type="caution">
    <text evidence="13">The sequence shown here is derived from an EMBL/GenBank/DDBJ whole genome shotgun (WGS) entry which is preliminary data.</text>
</comment>
<accession>A0A7C4FED8</accession>
<dbReference type="InterPro" id="IPR035490">
    <property type="entry name" value="GlmS/FrlB_SIS"/>
</dbReference>
<dbReference type="SUPFAM" id="SSF56235">
    <property type="entry name" value="N-terminal nucleophile aminohydrolases (Ntn hydrolases)"/>
    <property type="match status" value="1"/>
</dbReference>
<evidence type="ECO:0000256" key="10">
    <source>
        <dbReference type="HAMAP-Rule" id="MF_00164"/>
    </source>
</evidence>
<dbReference type="CDD" id="cd00714">
    <property type="entry name" value="GFAT"/>
    <property type="match status" value="1"/>
</dbReference>
<evidence type="ECO:0000256" key="3">
    <source>
        <dbReference type="ARBA" id="ARBA00016090"/>
    </source>
</evidence>
<dbReference type="GO" id="GO:0005737">
    <property type="term" value="C:cytoplasm"/>
    <property type="evidence" value="ECO:0007669"/>
    <property type="project" value="UniProtKB-SubCell"/>
</dbReference>
<protein>
    <recommendedName>
        <fullName evidence="3 10">Glutamine--fructose-6-phosphate aminotransferase [isomerizing]</fullName>
        <ecNumber evidence="2 10">2.6.1.16</ecNumber>
    </recommendedName>
    <alternativeName>
        <fullName evidence="10">D-fructose-6-phosphate amidotransferase</fullName>
    </alternativeName>
    <alternativeName>
        <fullName evidence="10">GFAT</fullName>
    </alternativeName>
    <alternativeName>
        <fullName evidence="10">Glucosamine-6-phosphate synthase</fullName>
    </alternativeName>
    <alternativeName>
        <fullName evidence="10">Hexosephosphate aminotransferase</fullName>
    </alternativeName>
    <alternativeName>
        <fullName evidence="10">L-glutamine--D-fructose-6-phosphate amidotransferase</fullName>
    </alternativeName>
</protein>
<dbReference type="CDD" id="cd05009">
    <property type="entry name" value="SIS_GlmS_GlmD_2"/>
    <property type="match status" value="1"/>
</dbReference>
<feature type="initiator methionine" description="Removed" evidence="10">
    <location>
        <position position="1"/>
    </location>
</feature>
<evidence type="ECO:0000256" key="1">
    <source>
        <dbReference type="ARBA" id="ARBA00001031"/>
    </source>
</evidence>
<keyword evidence="8" id="KW-0315">Glutamine amidotransferase</keyword>
<dbReference type="FunFam" id="3.40.50.10490:FF:000022">
    <property type="entry name" value="Glutamine--fructose-6-phosphate aminotransferase [isomerizing]"/>
    <property type="match status" value="1"/>
</dbReference>
<name>A0A7C4FED8_THEPE</name>
<dbReference type="Gene3D" id="3.40.50.10490">
    <property type="entry name" value="Glucose-6-phosphate isomerase like protein, domain 1"/>
    <property type="match status" value="2"/>
</dbReference>
<evidence type="ECO:0000256" key="8">
    <source>
        <dbReference type="ARBA" id="ARBA00022962"/>
    </source>
</evidence>
<evidence type="ECO:0000259" key="12">
    <source>
        <dbReference type="PROSITE" id="PS51464"/>
    </source>
</evidence>
<dbReference type="InterPro" id="IPR029055">
    <property type="entry name" value="Ntn_hydrolases_N"/>
</dbReference>
<evidence type="ECO:0000256" key="6">
    <source>
        <dbReference type="ARBA" id="ARBA00022679"/>
    </source>
</evidence>
<dbReference type="InterPro" id="IPR035466">
    <property type="entry name" value="GlmS/AgaS_SIS"/>
</dbReference>
<dbReference type="GO" id="GO:0006047">
    <property type="term" value="P:UDP-N-acetylglucosamine metabolic process"/>
    <property type="evidence" value="ECO:0007669"/>
    <property type="project" value="TreeGrafter"/>
</dbReference>
<dbReference type="NCBIfam" id="NF001484">
    <property type="entry name" value="PRK00331.1"/>
    <property type="match status" value="1"/>
</dbReference>
<feature type="domain" description="Glutamine amidotransferase type-2" evidence="11">
    <location>
        <begin position="2"/>
        <end position="220"/>
    </location>
</feature>
<evidence type="ECO:0000256" key="2">
    <source>
        <dbReference type="ARBA" id="ARBA00012916"/>
    </source>
</evidence>
<dbReference type="HAMAP" id="MF_00164">
    <property type="entry name" value="GlmS"/>
    <property type="match status" value="1"/>
</dbReference>
<dbReference type="PROSITE" id="PS51278">
    <property type="entry name" value="GATASE_TYPE_2"/>
    <property type="match status" value="1"/>
</dbReference>
<dbReference type="InterPro" id="IPR046348">
    <property type="entry name" value="SIS_dom_sf"/>
</dbReference>
<dbReference type="Pfam" id="PF01380">
    <property type="entry name" value="SIS"/>
    <property type="match status" value="2"/>
</dbReference>
<dbReference type="PROSITE" id="PS51464">
    <property type="entry name" value="SIS"/>
    <property type="match status" value="2"/>
</dbReference>
<dbReference type="GO" id="GO:0097367">
    <property type="term" value="F:carbohydrate derivative binding"/>
    <property type="evidence" value="ECO:0007669"/>
    <property type="project" value="InterPro"/>
</dbReference>
<feature type="active site" description="For Fru-6P isomerization activity" evidence="10">
    <location>
        <position position="600"/>
    </location>
</feature>
<keyword evidence="5 10" id="KW-0032">Aminotransferase</keyword>
<evidence type="ECO:0000256" key="4">
    <source>
        <dbReference type="ARBA" id="ARBA00022490"/>
    </source>
</evidence>
<evidence type="ECO:0000313" key="13">
    <source>
        <dbReference type="EMBL" id="HGI43090.1"/>
    </source>
</evidence>
<dbReference type="EMBL" id="DTFI01000050">
    <property type="protein sequence ID" value="HGI43090.1"/>
    <property type="molecule type" value="Genomic_DNA"/>
</dbReference>
<feature type="domain" description="SIS" evidence="12">
    <location>
        <begin position="282"/>
        <end position="421"/>
    </location>
</feature>
<comment type="subunit">
    <text evidence="10">Homodimer.</text>
</comment>
<dbReference type="InterPro" id="IPR005855">
    <property type="entry name" value="GFAT"/>
</dbReference>